<keyword evidence="2" id="KW-1133">Transmembrane helix</keyword>
<keyword evidence="4" id="KW-1185">Reference proteome</keyword>
<comment type="caution">
    <text evidence="3">The sequence shown here is derived from an EMBL/GenBank/DDBJ whole genome shotgun (WGS) entry which is preliminary data.</text>
</comment>
<protein>
    <submittedName>
        <fullName evidence="3">Uncharacterized protein</fullName>
    </submittedName>
</protein>
<accession>A0AAN6XDK6</accession>
<proteinExistence type="predicted"/>
<dbReference type="AlphaFoldDB" id="A0AAN6XDK6"/>
<sequence>MCPGFEVVMLLTGLWVVTLMAGWKDRQSLLIYFYCSSTPLGHCQLDGQEAPRTASGGRHKSILAPDKPKVC</sequence>
<keyword evidence="2" id="KW-0472">Membrane</keyword>
<dbReference type="Proteomes" id="UP001303160">
    <property type="component" value="Unassembled WGS sequence"/>
</dbReference>
<evidence type="ECO:0000256" key="2">
    <source>
        <dbReference type="SAM" id="Phobius"/>
    </source>
</evidence>
<keyword evidence="2" id="KW-0812">Transmembrane</keyword>
<feature type="region of interest" description="Disordered" evidence="1">
    <location>
        <begin position="50"/>
        <end position="71"/>
    </location>
</feature>
<dbReference type="EMBL" id="MU863942">
    <property type="protein sequence ID" value="KAK4198675.1"/>
    <property type="molecule type" value="Genomic_DNA"/>
</dbReference>
<reference evidence="3" key="1">
    <citation type="journal article" date="2023" name="Mol. Phylogenet. Evol.">
        <title>Genome-scale phylogeny and comparative genomics of the fungal order Sordariales.</title>
        <authorList>
            <person name="Hensen N."/>
            <person name="Bonometti L."/>
            <person name="Westerberg I."/>
            <person name="Brannstrom I.O."/>
            <person name="Guillou S."/>
            <person name="Cros-Aarteil S."/>
            <person name="Calhoun S."/>
            <person name="Haridas S."/>
            <person name="Kuo A."/>
            <person name="Mondo S."/>
            <person name="Pangilinan J."/>
            <person name="Riley R."/>
            <person name="LaButti K."/>
            <person name="Andreopoulos B."/>
            <person name="Lipzen A."/>
            <person name="Chen C."/>
            <person name="Yan M."/>
            <person name="Daum C."/>
            <person name="Ng V."/>
            <person name="Clum A."/>
            <person name="Steindorff A."/>
            <person name="Ohm R.A."/>
            <person name="Martin F."/>
            <person name="Silar P."/>
            <person name="Natvig D.O."/>
            <person name="Lalanne C."/>
            <person name="Gautier V."/>
            <person name="Ament-Velasquez S.L."/>
            <person name="Kruys A."/>
            <person name="Hutchinson M.I."/>
            <person name="Powell A.J."/>
            <person name="Barry K."/>
            <person name="Miller A.N."/>
            <person name="Grigoriev I.V."/>
            <person name="Debuchy R."/>
            <person name="Gladieux P."/>
            <person name="Hiltunen Thoren M."/>
            <person name="Johannesson H."/>
        </authorList>
    </citation>
    <scope>NUCLEOTIDE SEQUENCE</scope>
    <source>
        <strain evidence="3">CBS 315.58</strain>
    </source>
</reference>
<name>A0AAN6XDK6_9PEZI</name>
<evidence type="ECO:0000313" key="3">
    <source>
        <dbReference type="EMBL" id="KAK4198675.1"/>
    </source>
</evidence>
<evidence type="ECO:0000313" key="4">
    <source>
        <dbReference type="Proteomes" id="UP001303160"/>
    </source>
</evidence>
<gene>
    <name evidence="3" type="ORF">QBC40DRAFT_283331</name>
</gene>
<organism evidence="3 4">
    <name type="scientific">Triangularia verruculosa</name>
    <dbReference type="NCBI Taxonomy" id="2587418"/>
    <lineage>
        <taxon>Eukaryota</taxon>
        <taxon>Fungi</taxon>
        <taxon>Dikarya</taxon>
        <taxon>Ascomycota</taxon>
        <taxon>Pezizomycotina</taxon>
        <taxon>Sordariomycetes</taxon>
        <taxon>Sordariomycetidae</taxon>
        <taxon>Sordariales</taxon>
        <taxon>Podosporaceae</taxon>
        <taxon>Triangularia</taxon>
    </lineage>
</organism>
<reference evidence="3" key="2">
    <citation type="submission" date="2023-05" db="EMBL/GenBank/DDBJ databases">
        <authorList>
            <consortium name="Lawrence Berkeley National Laboratory"/>
            <person name="Steindorff A."/>
            <person name="Hensen N."/>
            <person name="Bonometti L."/>
            <person name="Westerberg I."/>
            <person name="Brannstrom I.O."/>
            <person name="Guillou S."/>
            <person name="Cros-Aarteil S."/>
            <person name="Calhoun S."/>
            <person name="Haridas S."/>
            <person name="Kuo A."/>
            <person name="Mondo S."/>
            <person name="Pangilinan J."/>
            <person name="Riley R."/>
            <person name="Labutti K."/>
            <person name="Andreopoulos B."/>
            <person name="Lipzen A."/>
            <person name="Chen C."/>
            <person name="Yanf M."/>
            <person name="Daum C."/>
            <person name="Ng V."/>
            <person name="Clum A."/>
            <person name="Ohm R."/>
            <person name="Martin F."/>
            <person name="Silar P."/>
            <person name="Natvig D."/>
            <person name="Lalanne C."/>
            <person name="Gautier V."/>
            <person name="Ament-Velasquez S.L."/>
            <person name="Kruys A."/>
            <person name="Hutchinson M.I."/>
            <person name="Powell A.J."/>
            <person name="Barry K."/>
            <person name="Miller A.N."/>
            <person name="Grigoriev I.V."/>
            <person name="Debuchy R."/>
            <person name="Gladieux P."/>
            <person name="Thoren M.H."/>
            <person name="Johannesson H."/>
        </authorList>
    </citation>
    <scope>NUCLEOTIDE SEQUENCE</scope>
    <source>
        <strain evidence="3">CBS 315.58</strain>
    </source>
</reference>
<feature type="transmembrane region" description="Helical" evidence="2">
    <location>
        <begin position="6"/>
        <end position="23"/>
    </location>
</feature>
<evidence type="ECO:0000256" key="1">
    <source>
        <dbReference type="SAM" id="MobiDB-lite"/>
    </source>
</evidence>